<keyword evidence="12" id="KW-1185">Reference proteome</keyword>
<comment type="subcellular location">
    <subcellularLocation>
        <location evidence="1">Cell inner membrane</location>
        <topology evidence="1">Single-pass membrane protein</topology>
        <orientation evidence="1">Periplasmic side</orientation>
    </subcellularLocation>
</comment>
<evidence type="ECO:0000256" key="7">
    <source>
        <dbReference type="ARBA" id="ARBA00022927"/>
    </source>
</evidence>
<evidence type="ECO:0000313" key="12">
    <source>
        <dbReference type="Proteomes" id="UP000011704"/>
    </source>
</evidence>
<evidence type="ECO:0000256" key="4">
    <source>
        <dbReference type="ARBA" id="ARBA00022475"/>
    </source>
</evidence>
<dbReference type="GO" id="GO:0055085">
    <property type="term" value="P:transmembrane transport"/>
    <property type="evidence" value="ECO:0007669"/>
    <property type="project" value="InterPro"/>
</dbReference>
<evidence type="ECO:0000313" key="11">
    <source>
        <dbReference type="EMBL" id="CCQ89402.1"/>
    </source>
</evidence>
<dbReference type="PROSITE" id="PS52015">
    <property type="entry name" value="TONB_CTD"/>
    <property type="match status" value="1"/>
</dbReference>
<sequence length="345" mass="37576">MHAEVRPLMDNVNWPRAVVCSLAFHLVVISALPLIQSDKVIPEPETKKVRMTIAEKKPVPVPPKKKAGPKPKAFQPQDMKQAPIPVKMQMNPVQPMAVPPQPTVSAKVQPVSAKAVHQTPMLKPKVQPQVLSQPVATRKAMLMDRTTRQRKTGQVIHPVHLETPVTDSKPSAQTAVMQTPVATHVKTAKVQPVTPQPLFASNENPAPVTGAQPVSHFEKFSTASVSPSFTQPVPLENWGDGGLSEEERRRILGLFARGIQQRIAGHQVYPDVARQRGVEGRTVVAFKLARNGNLVHVTVAQSSGFDVLDEAAMKAIRDGSPYAAIPAKLGNDSLSFQLPVSFFIE</sequence>
<dbReference type="InterPro" id="IPR037682">
    <property type="entry name" value="TonB_C"/>
</dbReference>
<keyword evidence="4" id="KW-1003">Cell membrane</keyword>
<dbReference type="RefSeq" id="WP_005005755.1">
    <property type="nucleotide sequence ID" value="NZ_HG422173.1"/>
</dbReference>
<gene>
    <name evidence="11" type="ORF">NITGR_1040020</name>
</gene>
<dbReference type="EMBL" id="CAQJ01000007">
    <property type="protein sequence ID" value="CCQ89402.1"/>
    <property type="molecule type" value="Genomic_DNA"/>
</dbReference>
<dbReference type="GO" id="GO:0031992">
    <property type="term" value="F:energy transducer activity"/>
    <property type="evidence" value="ECO:0007669"/>
    <property type="project" value="TreeGrafter"/>
</dbReference>
<evidence type="ECO:0000256" key="1">
    <source>
        <dbReference type="ARBA" id="ARBA00004383"/>
    </source>
</evidence>
<dbReference type="GO" id="GO:0015031">
    <property type="term" value="P:protein transport"/>
    <property type="evidence" value="ECO:0007669"/>
    <property type="project" value="UniProtKB-KW"/>
</dbReference>
<feature type="domain" description="TonB C-terminal" evidence="10">
    <location>
        <begin position="254"/>
        <end position="345"/>
    </location>
</feature>
<evidence type="ECO:0000256" key="9">
    <source>
        <dbReference type="ARBA" id="ARBA00023136"/>
    </source>
</evidence>
<dbReference type="STRING" id="1266370.NITGR_1040020"/>
<dbReference type="Proteomes" id="UP000011704">
    <property type="component" value="Unassembled WGS sequence"/>
</dbReference>
<organism evidence="11 12">
    <name type="scientific">Nitrospina gracilis (strain 3/211)</name>
    <dbReference type="NCBI Taxonomy" id="1266370"/>
    <lineage>
        <taxon>Bacteria</taxon>
        <taxon>Pseudomonadati</taxon>
        <taxon>Nitrospinota/Tectimicrobiota group</taxon>
        <taxon>Nitrospinota</taxon>
        <taxon>Nitrospinia</taxon>
        <taxon>Nitrospinales</taxon>
        <taxon>Nitrospinaceae</taxon>
        <taxon>Nitrospina</taxon>
    </lineage>
</organism>
<dbReference type="InParanoid" id="M1YVR4"/>
<dbReference type="SUPFAM" id="SSF74653">
    <property type="entry name" value="TolA/TonB C-terminal domain"/>
    <property type="match status" value="1"/>
</dbReference>
<keyword evidence="6" id="KW-0812">Transmembrane</keyword>
<dbReference type="NCBIfam" id="TIGR01352">
    <property type="entry name" value="tonB_Cterm"/>
    <property type="match status" value="1"/>
</dbReference>
<evidence type="ECO:0000256" key="8">
    <source>
        <dbReference type="ARBA" id="ARBA00022989"/>
    </source>
</evidence>
<evidence type="ECO:0000256" key="3">
    <source>
        <dbReference type="ARBA" id="ARBA00022448"/>
    </source>
</evidence>
<keyword evidence="9" id="KW-0472">Membrane</keyword>
<keyword evidence="8" id="KW-1133">Transmembrane helix</keyword>
<keyword evidence="7" id="KW-0653">Protein transport</keyword>
<dbReference type="InterPro" id="IPR051045">
    <property type="entry name" value="TonB-dependent_transducer"/>
</dbReference>
<reference evidence="11 12" key="1">
    <citation type="journal article" date="2013" name="Front. Microbiol.">
        <title>The genome of Nitrospina gracilis illuminates the metabolism and evolution of the major marine nitrite oxidizer.</title>
        <authorList>
            <person name="Luecker S."/>
            <person name="Nowka B."/>
            <person name="Rattei T."/>
            <person name="Spieck E."/>
            <person name="and Daims H."/>
        </authorList>
    </citation>
    <scope>NUCLEOTIDE SEQUENCE [LARGE SCALE GENOMIC DNA]</scope>
    <source>
        <strain evidence="11 12">3/211</strain>
    </source>
</reference>
<comment type="similarity">
    <text evidence="2">Belongs to the TonB family.</text>
</comment>
<dbReference type="GO" id="GO:0098797">
    <property type="term" value="C:plasma membrane protein complex"/>
    <property type="evidence" value="ECO:0007669"/>
    <property type="project" value="TreeGrafter"/>
</dbReference>
<dbReference type="Pfam" id="PF03544">
    <property type="entry name" value="TonB_C"/>
    <property type="match status" value="1"/>
</dbReference>
<name>M1YVR4_NITG3</name>
<evidence type="ECO:0000256" key="5">
    <source>
        <dbReference type="ARBA" id="ARBA00022519"/>
    </source>
</evidence>
<dbReference type="HOGENOM" id="CLU_849474_0_0_0"/>
<dbReference type="OrthoDB" id="9803361at2"/>
<dbReference type="AlphaFoldDB" id="M1YVR4"/>
<dbReference type="Gene3D" id="3.30.1150.10">
    <property type="match status" value="1"/>
</dbReference>
<dbReference type="PANTHER" id="PTHR33446:SF2">
    <property type="entry name" value="PROTEIN TONB"/>
    <property type="match status" value="1"/>
</dbReference>
<evidence type="ECO:0000256" key="2">
    <source>
        <dbReference type="ARBA" id="ARBA00006555"/>
    </source>
</evidence>
<evidence type="ECO:0000259" key="10">
    <source>
        <dbReference type="PROSITE" id="PS52015"/>
    </source>
</evidence>
<protein>
    <recommendedName>
        <fullName evidence="10">TonB C-terminal domain-containing protein</fullName>
    </recommendedName>
</protein>
<accession>M1YVR4</accession>
<dbReference type="InterPro" id="IPR006260">
    <property type="entry name" value="TonB/TolA_C"/>
</dbReference>
<keyword evidence="5" id="KW-0997">Cell inner membrane</keyword>
<keyword evidence="3" id="KW-0813">Transport</keyword>
<dbReference type="PANTHER" id="PTHR33446">
    <property type="entry name" value="PROTEIN TONB-RELATED"/>
    <property type="match status" value="1"/>
</dbReference>
<comment type="caution">
    <text evidence="11">The sequence shown here is derived from an EMBL/GenBank/DDBJ whole genome shotgun (WGS) entry which is preliminary data.</text>
</comment>
<proteinExistence type="inferred from homology"/>
<evidence type="ECO:0000256" key="6">
    <source>
        <dbReference type="ARBA" id="ARBA00022692"/>
    </source>
</evidence>